<dbReference type="EMBL" id="MK072057">
    <property type="protein sequence ID" value="AYV77635.1"/>
    <property type="molecule type" value="Genomic_DNA"/>
</dbReference>
<sequence>MSVEIVKDALEYYDFNNEKYKHLKKKMKYIEKVKKTHNGIEGREYVFYDRNKKEIFRSRVEILAKYYTTLNVWIWGWGLPNIPKSHATIIRKVFLYGTDIHVDERKMDAMMLKNELVTSRFKIVNDIQLDIHCALASYLAKKPFVFIFKDLLDIEGIARIKGEFYKKETNVRYYMFIVDTPDDSVDLTPEIK</sequence>
<protein>
    <submittedName>
        <fullName evidence="1">Uncharacterized protein</fullName>
    </submittedName>
</protein>
<reference evidence="1" key="1">
    <citation type="submission" date="2018-10" db="EMBL/GenBank/DDBJ databases">
        <title>Hidden diversity of soil giant viruses.</title>
        <authorList>
            <person name="Schulz F."/>
            <person name="Alteio L."/>
            <person name="Goudeau D."/>
            <person name="Ryan E.M."/>
            <person name="Malmstrom R.R."/>
            <person name="Blanchard J."/>
            <person name="Woyke T."/>
        </authorList>
    </citation>
    <scope>NUCLEOTIDE SEQUENCE</scope>
    <source>
        <strain evidence="1">DSV1</strain>
    </source>
</reference>
<proteinExistence type="predicted"/>
<accession>A0A3G4ZRY3</accession>
<evidence type="ECO:0000313" key="1">
    <source>
        <dbReference type="EMBL" id="AYV77635.1"/>
    </source>
</evidence>
<gene>
    <name evidence="1" type="ORF">Dasosvirus16_2</name>
</gene>
<dbReference type="Pfam" id="PF21813">
    <property type="entry name" value="DUF6882"/>
    <property type="match status" value="1"/>
</dbReference>
<organism evidence="1">
    <name type="scientific">Dasosvirus sp</name>
    <dbReference type="NCBI Taxonomy" id="2487764"/>
    <lineage>
        <taxon>Viruses</taxon>
        <taxon>Varidnaviria</taxon>
        <taxon>Bamfordvirae</taxon>
        <taxon>Nucleocytoviricota</taxon>
        <taxon>Megaviricetes</taxon>
        <taxon>Imitervirales</taxon>
        <taxon>Mimiviridae</taxon>
        <taxon>Klosneuvirinae</taxon>
    </lineage>
</organism>
<name>A0A3G4ZRY3_9VIRU</name>
<dbReference type="InterPro" id="IPR049249">
    <property type="entry name" value="DUF6882"/>
</dbReference>